<gene>
    <name evidence="1" type="ORF">SAMN02746065_1211</name>
</gene>
<reference evidence="1 2" key="1">
    <citation type="submission" date="2017-04" db="EMBL/GenBank/DDBJ databases">
        <authorList>
            <person name="Afonso C.L."/>
            <person name="Miller P.J."/>
            <person name="Scott M.A."/>
            <person name="Spackman E."/>
            <person name="Goraichik I."/>
            <person name="Dimitrov K.M."/>
            <person name="Suarez D.L."/>
            <person name="Swayne D.E."/>
        </authorList>
    </citation>
    <scope>NUCLEOTIDE SEQUENCE [LARGE SCALE GENOMIC DNA]</scope>
    <source>
        <strain evidence="1 2">DSM 3385</strain>
    </source>
</reference>
<evidence type="ECO:0000313" key="1">
    <source>
        <dbReference type="EMBL" id="SMD01500.1"/>
    </source>
</evidence>
<dbReference type="InterPro" id="IPR025455">
    <property type="entry name" value="DUF4276"/>
</dbReference>
<accession>A0A1W2DVL2</accession>
<evidence type="ECO:0000313" key="2">
    <source>
        <dbReference type="Proteomes" id="UP000192418"/>
    </source>
</evidence>
<organism evidence="1 2">
    <name type="scientific">Desulfocicer vacuolatum DSM 3385</name>
    <dbReference type="NCBI Taxonomy" id="1121400"/>
    <lineage>
        <taxon>Bacteria</taxon>
        <taxon>Pseudomonadati</taxon>
        <taxon>Thermodesulfobacteriota</taxon>
        <taxon>Desulfobacteria</taxon>
        <taxon>Desulfobacterales</taxon>
        <taxon>Desulfobacteraceae</taxon>
        <taxon>Desulfocicer</taxon>
    </lineage>
</organism>
<keyword evidence="2" id="KW-1185">Reference proteome</keyword>
<dbReference type="EMBL" id="FWXY01000021">
    <property type="protein sequence ID" value="SMD01500.1"/>
    <property type="molecule type" value="Genomic_DNA"/>
</dbReference>
<sequence length="192" mass="22426">MFFRENFHKLFSQQLHPTEFDLKIISFGSVTQTKSKLSHIESRGLNGVILIDLDAQKEEKNDRLNDNYSEFNTDIIFFMIQEMEAWILSQTDKIEIFGKNENLIRKRDGIISDNQLIKNKHPETIKKPSKKLDTILRQCFDVLKVKGSKKRVTGKRYLKSKDAPKLIGLLDLSELMKTFDEVDRLVNHIKSL</sequence>
<name>A0A1W2DVL2_9BACT</name>
<proteinExistence type="predicted"/>
<dbReference type="AlphaFoldDB" id="A0A1W2DVL2"/>
<evidence type="ECO:0008006" key="3">
    <source>
        <dbReference type="Google" id="ProtNLM"/>
    </source>
</evidence>
<dbReference type="Pfam" id="PF14103">
    <property type="entry name" value="DUF4276"/>
    <property type="match status" value="1"/>
</dbReference>
<protein>
    <recommendedName>
        <fullName evidence="3">DUF4276 domain-containing protein</fullName>
    </recommendedName>
</protein>
<dbReference type="STRING" id="1121400.SAMN02746065_1211"/>
<dbReference type="Proteomes" id="UP000192418">
    <property type="component" value="Unassembled WGS sequence"/>
</dbReference>